<name>A0A397GZR5_9GLOM</name>
<protein>
    <submittedName>
        <fullName evidence="1">Uncharacterized protein</fullName>
    </submittedName>
</protein>
<comment type="caution">
    <text evidence="1">The sequence shown here is derived from an EMBL/GenBank/DDBJ whole genome shotgun (WGS) entry which is preliminary data.</text>
</comment>
<accession>A0A397GZR5</accession>
<organism evidence="1 2">
    <name type="scientific">Diversispora epigaea</name>
    <dbReference type="NCBI Taxonomy" id="1348612"/>
    <lineage>
        <taxon>Eukaryota</taxon>
        <taxon>Fungi</taxon>
        <taxon>Fungi incertae sedis</taxon>
        <taxon>Mucoromycota</taxon>
        <taxon>Glomeromycotina</taxon>
        <taxon>Glomeromycetes</taxon>
        <taxon>Diversisporales</taxon>
        <taxon>Diversisporaceae</taxon>
        <taxon>Diversispora</taxon>
    </lineage>
</organism>
<dbReference type="SUPFAM" id="SSF140996">
    <property type="entry name" value="Hermes dimerisation domain"/>
    <property type="match status" value="1"/>
</dbReference>
<reference evidence="1 2" key="1">
    <citation type="submission" date="2018-08" db="EMBL/GenBank/DDBJ databases">
        <title>Genome and evolution of the arbuscular mycorrhizal fungus Diversispora epigaea (formerly Glomus versiforme) and its bacterial endosymbionts.</title>
        <authorList>
            <person name="Sun X."/>
            <person name="Fei Z."/>
            <person name="Harrison M."/>
        </authorList>
    </citation>
    <scope>NUCLEOTIDE SEQUENCE [LARGE SCALE GENOMIC DNA]</scope>
    <source>
        <strain evidence="1 2">IT104</strain>
    </source>
</reference>
<dbReference type="OrthoDB" id="272512at2759"/>
<evidence type="ECO:0000313" key="2">
    <source>
        <dbReference type="Proteomes" id="UP000266861"/>
    </source>
</evidence>
<sequence>MRLCSQYSNTLHVRIVAPQDSPSSSNFTVQNVQTSAAEDTVGFQIQYVMGTLSRLRKTNLGVSDKITFLDYYLERKSDKNQTVKKLEKRIIDNIDKTIIKAFVMCNIPFNIIENSWFINIIKSLQPTYDSPSHHTLSSTLLQSELARISVLTMNELEKKIILQ</sequence>
<dbReference type="EMBL" id="PQFF01000359">
    <property type="protein sequence ID" value="RHZ56365.1"/>
    <property type="molecule type" value="Genomic_DNA"/>
</dbReference>
<gene>
    <name evidence="1" type="ORF">Glove_402g60</name>
</gene>
<keyword evidence="2" id="KW-1185">Reference proteome</keyword>
<dbReference type="Proteomes" id="UP000266861">
    <property type="component" value="Unassembled WGS sequence"/>
</dbReference>
<proteinExistence type="predicted"/>
<dbReference type="AlphaFoldDB" id="A0A397GZR5"/>
<evidence type="ECO:0000313" key="1">
    <source>
        <dbReference type="EMBL" id="RHZ56365.1"/>
    </source>
</evidence>